<reference evidence="2" key="1">
    <citation type="submission" date="2016-11" db="UniProtKB">
        <authorList>
            <consortium name="WormBaseParasite"/>
        </authorList>
    </citation>
    <scope>IDENTIFICATION</scope>
    <source>
        <strain evidence="2">KR3021</strain>
    </source>
</reference>
<dbReference type="WBParaSite" id="RSKR_0000984900.1">
    <property type="protein sequence ID" value="RSKR_0000984900.1"/>
    <property type="gene ID" value="RSKR_0000984900"/>
</dbReference>
<organism evidence="1 2">
    <name type="scientific">Rhabditophanes sp. KR3021</name>
    <dbReference type="NCBI Taxonomy" id="114890"/>
    <lineage>
        <taxon>Eukaryota</taxon>
        <taxon>Metazoa</taxon>
        <taxon>Ecdysozoa</taxon>
        <taxon>Nematoda</taxon>
        <taxon>Chromadorea</taxon>
        <taxon>Rhabditida</taxon>
        <taxon>Tylenchina</taxon>
        <taxon>Panagrolaimomorpha</taxon>
        <taxon>Strongyloidoidea</taxon>
        <taxon>Alloionematidae</taxon>
        <taxon>Rhabditophanes</taxon>
    </lineage>
</organism>
<dbReference type="Proteomes" id="UP000095286">
    <property type="component" value="Unplaced"/>
</dbReference>
<name>A0AC35UD35_9BILA</name>
<proteinExistence type="predicted"/>
<evidence type="ECO:0000313" key="2">
    <source>
        <dbReference type="WBParaSite" id="RSKR_0000984900.1"/>
    </source>
</evidence>
<protein>
    <submittedName>
        <fullName evidence="2">BTB domain-containing protein</fullName>
    </submittedName>
</protein>
<evidence type="ECO:0000313" key="1">
    <source>
        <dbReference type="Proteomes" id="UP000095286"/>
    </source>
</evidence>
<sequence>MTEYYSSDSDSSSDDQFHSDLRVNTKDGFVMMPRNIDLLRYYPTLFSKLVCVDSFLGEVSCKELTVSEMNSFIKYKTLRTVFKVDCKNVFLMIKINKIVEDECLSDLINYYFYEDGLKPVGLFKYCREESLTDLCSCLKKNIQESFEVN</sequence>
<accession>A0AC35UD35</accession>